<dbReference type="Gene3D" id="3.40.50.2020">
    <property type="match status" value="1"/>
</dbReference>
<sequence length="153" mass="17562">MLKKYIVTWDMLQLYTLKLAKKIIRIRQWEGIVAISRGGLIPAALLARELGVRFVDTICISSYEHNCKGNIKIIKKTKDYGKNIIIVDDLIDTGSTAKIVKSLYPHSYFVVVFAKPKGKLLIDNYVISVDQNIWIEPPWDMGLKYRLPLIQLL</sequence>
<evidence type="ECO:0000256" key="4">
    <source>
        <dbReference type="ARBA" id="ARBA00022723"/>
    </source>
</evidence>
<dbReference type="CDD" id="cd06223">
    <property type="entry name" value="PRTases_typeI"/>
    <property type="match status" value="1"/>
</dbReference>
<keyword evidence="10" id="KW-1185">Reference proteome</keyword>
<evidence type="ECO:0000256" key="3">
    <source>
        <dbReference type="ARBA" id="ARBA00022679"/>
    </source>
</evidence>
<accession>A0A4D6YBG8</accession>
<dbReference type="GO" id="GO:0005829">
    <property type="term" value="C:cytosol"/>
    <property type="evidence" value="ECO:0007669"/>
    <property type="project" value="TreeGrafter"/>
</dbReference>
<dbReference type="NCBIfam" id="NF006613">
    <property type="entry name" value="PRK09177.1"/>
    <property type="match status" value="1"/>
</dbReference>
<proteinExistence type="predicted"/>
<keyword evidence="4" id="KW-0479">Metal-binding</keyword>
<keyword evidence="2 9" id="KW-0328">Glycosyltransferase</keyword>
<keyword evidence="6" id="KW-0460">Magnesium</keyword>
<dbReference type="EMBL" id="CP034852">
    <property type="protein sequence ID" value="QCI26729.1"/>
    <property type="molecule type" value="Genomic_DNA"/>
</dbReference>
<dbReference type="SUPFAM" id="SSF53271">
    <property type="entry name" value="PRTase-like"/>
    <property type="match status" value="1"/>
</dbReference>
<reference evidence="9 10" key="1">
    <citation type="submission" date="2018-12" db="EMBL/GenBank/DDBJ databases">
        <authorList>
            <person name="Chong R.A."/>
        </authorList>
    </citation>
    <scope>NUCLEOTIDE SEQUENCE [LARGE SCALE GENOMIC DNA]</scope>
    <source>
        <strain evidence="9 10">Tca</strain>
    </source>
</reference>
<dbReference type="GO" id="GO:0046872">
    <property type="term" value="F:metal ion binding"/>
    <property type="evidence" value="ECO:0007669"/>
    <property type="project" value="UniProtKB-KW"/>
</dbReference>
<evidence type="ECO:0000313" key="10">
    <source>
        <dbReference type="Proteomes" id="UP000298782"/>
    </source>
</evidence>
<evidence type="ECO:0000256" key="7">
    <source>
        <dbReference type="ARBA" id="ARBA00023136"/>
    </source>
</evidence>
<dbReference type="PANTHER" id="PTHR39563:SF1">
    <property type="entry name" value="XANTHINE-GUANINE PHOSPHORIBOSYLTRANSFERASE"/>
    <property type="match status" value="1"/>
</dbReference>
<keyword evidence="5" id="KW-0660">Purine salvage</keyword>
<evidence type="ECO:0000259" key="8">
    <source>
        <dbReference type="Pfam" id="PF00156"/>
    </source>
</evidence>
<dbReference type="GO" id="GO:0004422">
    <property type="term" value="F:hypoxanthine phosphoribosyltransferase activity"/>
    <property type="evidence" value="ECO:0007669"/>
    <property type="project" value="TreeGrafter"/>
</dbReference>
<dbReference type="GO" id="GO:0032265">
    <property type="term" value="P:XMP salvage"/>
    <property type="evidence" value="ECO:0007669"/>
    <property type="project" value="TreeGrafter"/>
</dbReference>
<keyword evidence="3 9" id="KW-0808">Transferase</keyword>
<dbReference type="PANTHER" id="PTHR39563">
    <property type="entry name" value="XANTHINE PHOSPHORIBOSYLTRANSFERASE"/>
    <property type="match status" value="1"/>
</dbReference>
<keyword evidence="1" id="KW-1003">Cell membrane</keyword>
<protein>
    <submittedName>
        <fullName evidence="9">Xanthine phosphoribosyltransferase</fullName>
        <ecNumber evidence="9">2.4.2.22</ecNumber>
    </submittedName>
</protein>
<feature type="domain" description="Phosphoribosyltransferase" evidence="8">
    <location>
        <begin position="18"/>
        <end position="145"/>
    </location>
</feature>
<name>A0A4D6YBG8_9GAMM</name>
<dbReference type="InterPro" id="IPR000836">
    <property type="entry name" value="PRTase_dom"/>
</dbReference>
<evidence type="ECO:0000256" key="5">
    <source>
        <dbReference type="ARBA" id="ARBA00022726"/>
    </source>
</evidence>
<dbReference type="RefSeq" id="WP_158353342.1">
    <property type="nucleotide sequence ID" value="NZ_CP034852.1"/>
</dbReference>
<dbReference type="InterPro" id="IPR023747">
    <property type="entry name" value="Xanthine_Guanine_PRibTrfase"/>
</dbReference>
<gene>
    <name evidence="9" type="ORF">D9V80_00960</name>
</gene>
<dbReference type="Proteomes" id="UP000298782">
    <property type="component" value="Chromosome"/>
</dbReference>
<dbReference type="GO" id="GO:0006166">
    <property type="term" value="P:purine ribonucleoside salvage"/>
    <property type="evidence" value="ECO:0007669"/>
    <property type="project" value="UniProtKB-KW"/>
</dbReference>
<dbReference type="EC" id="2.4.2.22" evidence="9"/>
<evidence type="ECO:0000256" key="6">
    <source>
        <dbReference type="ARBA" id="ARBA00022842"/>
    </source>
</evidence>
<reference evidence="9 10" key="2">
    <citation type="submission" date="2019-05" db="EMBL/GenBank/DDBJ databases">
        <title>Genome evolution of the obligate endosymbiont Buchnera aphidicola.</title>
        <authorList>
            <person name="Moran N.A."/>
        </authorList>
    </citation>
    <scope>NUCLEOTIDE SEQUENCE [LARGE SCALE GENOMIC DNA]</scope>
    <source>
        <strain evidence="9 10">Tca</strain>
    </source>
</reference>
<dbReference type="Pfam" id="PF00156">
    <property type="entry name" value="Pribosyltran"/>
    <property type="match status" value="1"/>
</dbReference>
<evidence type="ECO:0000256" key="2">
    <source>
        <dbReference type="ARBA" id="ARBA00022676"/>
    </source>
</evidence>
<dbReference type="OrthoDB" id="9789690at2"/>
<dbReference type="GO" id="GO:0000310">
    <property type="term" value="F:xanthine phosphoribosyltransferase activity"/>
    <property type="evidence" value="ECO:0007669"/>
    <property type="project" value="UniProtKB-EC"/>
</dbReference>
<evidence type="ECO:0000313" key="9">
    <source>
        <dbReference type="EMBL" id="QCI26729.1"/>
    </source>
</evidence>
<dbReference type="AlphaFoldDB" id="A0A4D6YBG8"/>
<dbReference type="GO" id="GO:0032264">
    <property type="term" value="P:IMP salvage"/>
    <property type="evidence" value="ECO:0007669"/>
    <property type="project" value="TreeGrafter"/>
</dbReference>
<dbReference type="InterPro" id="IPR029057">
    <property type="entry name" value="PRTase-like"/>
</dbReference>
<dbReference type="GO" id="GO:0032263">
    <property type="term" value="P:GMP salvage"/>
    <property type="evidence" value="ECO:0007669"/>
    <property type="project" value="TreeGrafter"/>
</dbReference>
<evidence type="ECO:0000256" key="1">
    <source>
        <dbReference type="ARBA" id="ARBA00022475"/>
    </source>
</evidence>
<organism evidence="9 10">
    <name type="scientific">Buchnera aphidicola</name>
    <name type="common">Thelaxes californica</name>
    <dbReference type="NCBI Taxonomy" id="1315998"/>
    <lineage>
        <taxon>Bacteria</taxon>
        <taxon>Pseudomonadati</taxon>
        <taxon>Pseudomonadota</taxon>
        <taxon>Gammaproteobacteria</taxon>
        <taxon>Enterobacterales</taxon>
        <taxon>Erwiniaceae</taxon>
        <taxon>Buchnera</taxon>
    </lineage>
</organism>
<keyword evidence="7" id="KW-0472">Membrane</keyword>